<accession>A0A8X8BG97</accession>
<feature type="domain" description="14-3-3" evidence="2">
    <location>
        <begin position="3"/>
        <end position="46"/>
    </location>
</feature>
<proteinExistence type="inferred from homology"/>
<sequence length="69" mass="7775">MGLASTHPVRLGLALNFSVFYYEILNSPDRACNLAKTLLCDNLTLWKADMQDESADEKKEATKPTEEQK</sequence>
<gene>
    <name evidence="3" type="ORF">Bca52824_003952</name>
</gene>
<name>A0A8X8BG97_BRACI</name>
<organism evidence="3 4">
    <name type="scientific">Brassica carinata</name>
    <name type="common">Ethiopian mustard</name>
    <name type="synonym">Abyssinian cabbage</name>
    <dbReference type="NCBI Taxonomy" id="52824"/>
    <lineage>
        <taxon>Eukaryota</taxon>
        <taxon>Viridiplantae</taxon>
        <taxon>Streptophyta</taxon>
        <taxon>Embryophyta</taxon>
        <taxon>Tracheophyta</taxon>
        <taxon>Spermatophyta</taxon>
        <taxon>Magnoliopsida</taxon>
        <taxon>eudicotyledons</taxon>
        <taxon>Gunneridae</taxon>
        <taxon>Pentapetalae</taxon>
        <taxon>rosids</taxon>
        <taxon>malvids</taxon>
        <taxon>Brassicales</taxon>
        <taxon>Brassicaceae</taxon>
        <taxon>Brassiceae</taxon>
        <taxon>Brassica</taxon>
    </lineage>
</organism>
<comment type="similarity">
    <text evidence="1">Belongs to the 14-3-3 family.</text>
</comment>
<dbReference type="InterPro" id="IPR036815">
    <property type="entry name" value="14-3-3_dom_sf"/>
</dbReference>
<evidence type="ECO:0000313" key="3">
    <source>
        <dbReference type="EMBL" id="KAG2332772.1"/>
    </source>
</evidence>
<comment type="caution">
    <text evidence="3">The sequence shown here is derived from an EMBL/GenBank/DDBJ whole genome shotgun (WGS) entry which is preliminary data.</text>
</comment>
<protein>
    <recommendedName>
        <fullName evidence="2">14-3-3 domain-containing protein</fullName>
    </recommendedName>
</protein>
<dbReference type="InterPro" id="IPR023410">
    <property type="entry name" value="14-3-3_domain"/>
</dbReference>
<evidence type="ECO:0000259" key="2">
    <source>
        <dbReference type="Pfam" id="PF00244"/>
    </source>
</evidence>
<dbReference type="Proteomes" id="UP000886595">
    <property type="component" value="Unassembled WGS sequence"/>
</dbReference>
<dbReference type="EMBL" id="JAAMPC010000001">
    <property type="protein sequence ID" value="KAG2332772.1"/>
    <property type="molecule type" value="Genomic_DNA"/>
</dbReference>
<dbReference type="AlphaFoldDB" id="A0A8X8BG97"/>
<evidence type="ECO:0000256" key="1">
    <source>
        <dbReference type="ARBA" id="ARBA00006141"/>
    </source>
</evidence>
<dbReference type="SUPFAM" id="SSF48445">
    <property type="entry name" value="14-3-3 protein"/>
    <property type="match status" value="1"/>
</dbReference>
<dbReference type="Pfam" id="PF00244">
    <property type="entry name" value="14-3-3"/>
    <property type="match status" value="1"/>
</dbReference>
<keyword evidence="4" id="KW-1185">Reference proteome</keyword>
<dbReference type="PANTHER" id="PTHR18860">
    <property type="entry name" value="14-3-3 PROTEIN"/>
    <property type="match status" value="1"/>
</dbReference>
<dbReference type="Gene3D" id="1.20.190.20">
    <property type="entry name" value="14-3-3 domain"/>
    <property type="match status" value="1"/>
</dbReference>
<reference evidence="3 4" key="1">
    <citation type="submission" date="2020-02" db="EMBL/GenBank/DDBJ databases">
        <authorList>
            <person name="Ma Q."/>
            <person name="Huang Y."/>
            <person name="Song X."/>
            <person name="Pei D."/>
        </authorList>
    </citation>
    <scope>NUCLEOTIDE SEQUENCE [LARGE SCALE GENOMIC DNA]</scope>
    <source>
        <strain evidence="3">Sxm20200214</strain>
        <tissue evidence="3">Leaf</tissue>
    </source>
</reference>
<dbReference type="OrthoDB" id="1653034at2759"/>
<evidence type="ECO:0000313" key="4">
    <source>
        <dbReference type="Proteomes" id="UP000886595"/>
    </source>
</evidence>
<dbReference type="InterPro" id="IPR000308">
    <property type="entry name" value="14-3-3"/>
</dbReference>